<feature type="compositionally biased region" description="Low complexity" evidence="1">
    <location>
        <begin position="275"/>
        <end position="291"/>
    </location>
</feature>
<organism evidence="2 3">
    <name type="scientific">Apatococcus fuscideae</name>
    <dbReference type="NCBI Taxonomy" id="2026836"/>
    <lineage>
        <taxon>Eukaryota</taxon>
        <taxon>Viridiplantae</taxon>
        <taxon>Chlorophyta</taxon>
        <taxon>core chlorophytes</taxon>
        <taxon>Trebouxiophyceae</taxon>
        <taxon>Chlorellales</taxon>
        <taxon>Chlorellaceae</taxon>
        <taxon>Apatococcus</taxon>
    </lineage>
</organism>
<protein>
    <submittedName>
        <fullName evidence="2">Uncharacterized protein</fullName>
    </submittedName>
</protein>
<evidence type="ECO:0000313" key="2">
    <source>
        <dbReference type="EMBL" id="KAK9867011.1"/>
    </source>
</evidence>
<reference evidence="2 3" key="1">
    <citation type="journal article" date="2024" name="Nat. Commun.">
        <title>Phylogenomics reveals the evolutionary origins of lichenization in chlorophyte algae.</title>
        <authorList>
            <person name="Puginier C."/>
            <person name="Libourel C."/>
            <person name="Otte J."/>
            <person name="Skaloud P."/>
            <person name="Haon M."/>
            <person name="Grisel S."/>
            <person name="Petersen M."/>
            <person name="Berrin J.G."/>
            <person name="Delaux P.M."/>
            <person name="Dal Grande F."/>
            <person name="Keller J."/>
        </authorList>
    </citation>
    <scope>NUCLEOTIDE SEQUENCE [LARGE SCALE GENOMIC DNA]</scope>
    <source>
        <strain evidence="2 3">SAG 2523</strain>
    </source>
</reference>
<gene>
    <name evidence="2" type="ORF">WJX84_001585</name>
</gene>
<evidence type="ECO:0000313" key="3">
    <source>
        <dbReference type="Proteomes" id="UP001485043"/>
    </source>
</evidence>
<dbReference type="EMBL" id="JALJOV010000117">
    <property type="protein sequence ID" value="KAK9867011.1"/>
    <property type="molecule type" value="Genomic_DNA"/>
</dbReference>
<comment type="caution">
    <text evidence="2">The sequence shown here is derived from an EMBL/GenBank/DDBJ whole genome shotgun (WGS) entry which is preliminary data.</text>
</comment>
<sequence>MASDPPQRCATGIEMSHVPAQTEDRPDPGAHLGPDDALHLPSMNAPGFIGPGRPAPIAQASQAIARLPMEVVPEVMVSEHSATSQLSEMSAAEQGGVFPSGEGLPHAVTSPVIRAARWQPPAGTHLEDPSGLLESTGRGAHQADDDLEVTYDLGPLPGHSSDMSELSQIREEPASSGGPDGDGRDRAAWGAHGPGALRDSARGGPGGRQWTSPVVQNPLFAGASSEVEVGAMDMSSTPALNEASESHRRDAPQAGRGLGLGTPQLVGNPAFTAGPELASPEQASPEPSEPAVGVPAVRAWWQQHAAKENRSPPSQDITRLQDIARPSSQHFLRGKAGTGKVSPGAPVGQMNNNSDDNDSANGTMRQLTNMPEYWVPGLPSHQLSGLEDNDMLRTAAASALQNSIAAPRSAFLP</sequence>
<feature type="region of interest" description="Disordered" evidence="1">
    <location>
        <begin position="119"/>
        <end position="364"/>
    </location>
</feature>
<proteinExistence type="predicted"/>
<accession>A0AAW1TB33</accession>
<feature type="compositionally biased region" description="Basic and acidic residues" evidence="1">
    <location>
        <begin position="22"/>
        <end position="38"/>
    </location>
</feature>
<feature type="region of interest" description="Disordered" evidence="1">
    <location>
        <begin position="1"/>
        <end position="54"/>
    </location>
</feature>
<keyword evidence="3" id="KW-1185">Reference proteome</keyword>
<dbReference type="Proteomes" id="UP001485043">
    <property type="component" value="Unassembled WGS sequence"/>
</dbReference>
<evidence type="ECO:0000256" key="1">
    <source>
        <dbReference type="SAM" id="MobiDB-lite"/>
    </source>
</evidence>
<dbReference type="AlphaFoldDB" id="A0AAW1TB33"/>
<name>A0AAW1TB33_9CHLO</name>
<feature type="region of interest" description="Disordered" evidence="1">
    <location>
        <begin position="83"/>
        <end position="104"/>
    </location>
</feature>